<proteinExistence type="predicted"/>
<feature type="transmembrane region" description="Helical" evidence="6">
    <location>
        <begin position="147"/>
        <end position="168"/>
    </location>
</feature>
<dbReference type="Pfam" id="PF02653">
    <property type="entry name" value="BPD_transp_2"/>
    <property type="match status" value="1"/>
</dbReference>
<accession>A0A9D1A869</accession>
<evidence type="ECO:0000256" key="3">
    <source>
        <dbReference type="ARBA" id="ARBA00022692"/>
    </source>
</evidence>
<evidence type="ECO:0000256" key="1">
    <source>
        <dbReference type="ARBA" id="ARBA00004651"/>
    </source>
</evidence>
<dbReference type="InterPro" id="IPR001851">
    <property type="entry name" value="ABC_transp_permease"/>
</dbReference>
<dbReference type="Proteomes" id="UP000824258">
    <property type="component" value="Unassembled WGS sequence"/>
</dbReference>
<feature type="transmembrane region" description="Helical" evidence="6">
    <location>
        <begin position="283"/>
        <end position="304"/>
    </location>
</feature>
<organism evidence="7 8">
    <name type="scientific">Candidatus Avoscillospira stercoripullorum</name>
    <dbReference type="NCBI Taxonomy" id="2840709"/>
    <lineage>
        <taxon>Bacteria</taxon>
        <taxon>Bacillati</taxon>
        <taxon>Bacillota</taxon>
        <taxon>Clostridia</taxon>
        <taxon>Eubacteriales</taxon>
        <taxon>Oscillospiraceae</taxon>
        <taxon>Oscillospiraceae incertae sedis</taxon>
        <taxon>Candidatus Avoscillospira</taxon>
    </lineage>
</organism>
<dbReference type="EMBL" id="DVGD01000150">
    <property type="protein sequence ID" value="HIR09733.1"/>
    <property type="molecule type" value="Genomic_DNA"/>
</dbReference>
<dbReference type="GO" id="GO:0022857">
    <property type="term" value="F:transmembrane transporter activity"/>
    <property type="evidence" value="ECO:0007669"/>
    <property type="project" value="InterPro"/>
</dbReference>
<dbReference type="PANTHER" id="PTHR47089">
    <property type="entry name" value="ABC TRANSPORTER, PERMEASE PROTEIN"/>
    <property type="match status" value="1"/>
</dbReference>
<keyword evidence="4 6" id="KW-1133">Transmembrane helix</keyword>
<dbReference type="PANTHER" id="PTHR47089:SF1">
    <property type="entry name" value="GUANOSINE ABC TRANSPORTER PERMEASE PROTEIN NUPP"/>
    <property type="match status" value="1"/>
</dbReference>
<evidence type="ECO:0000256" key="2">
    <source>
        <dbReference type="ARBA" id="ARBA00022475"/>
    </source>
</evidence>
<feature type="transmembrane region" description="Helical" evidence="6">
    <location>
        <begin position="189"/>
        <end position="212"/>
    </location>
</feature>
<evidence type="ECO:0000256" key="6">
    <source>
        <dbReference type="SAM" id="Phobius"/>
    </source>
</evidence>
<dbReference type="CDD" id="cd06580">
    <property type="entry name" value="TM_PBP1_transp_TpRbsC_like"/>
    <property type="match status" value="1"/>
</dbReference>
<keyword evidence="3 6" id="KW-0812">Transmembrane</keyword>
<dbReference type="AlphaFoldDB" id="A0A9D1A869"/>
<protein>
    <submittedName>
        <fullName evidence="7">ABC transporter permease</fullName>
    </submittedName>
</protein>
<evidence type="ECO:0000256" key="5">
    <source>
        <dbReference type="ARBA" id="ARBA00023136"/>
    </source>
</evidence>
<reference evidence="7" key="2">
    <citation type="journal article" date="2021" name="PeerJ">
        <title>Extensive microbial diversity within the chicken gut microbiome revealed by metagenomics and culture.</title>
        <authorList>
            <person name="Gilroy R."/>
            <person name="Ravi A."/>
            <person name="Getino M."/>
            <person name="Pursley I."/>
            <person name="Horton D.L."/>
            <person name="Alikhan N.F."/>
            <person name="Baker D."/>
            <person name="Gharbi K."/>
            <person name="Hall N."/>
            <person name="Watson M."/>
            <person name="Adriaenssens E.M."/>
            <person name="Foster-Nyarko E."/>
            <person name="Jarju S."/>
            <person name="Secka A."/>
            <person name="Antonio M."/>
            <person name="Oren A."/>
            <person name="Chaudhuri R.R."/>
            <person name="La Ragione R."/>
            <person name="Hildebrand F."/>
            <person name="Pallen M.J."/>
        </authorList>
    </citation>
    <scope>NUCLEOTIDE SEQUENCE</scope>
    <source>
        <strain evidence="7">ChiHjej9B8-7071</strain>
    </source>
</reference>
<evidence type="ECO:0000256" key="4">
    <source>
        <dbReference type="ARBA" id="ARBA00022989"/>
    </source>
</evidence>
<feature type="transmembrane region" description="Helical" evidence="6">
    <location>
        <begin position="324"/>
        <end position="342"/>
    </location>
</feature>
<name>A0A9D1A869_9FIRM</name>
<sequence length="358" mass="38081">MEKTKSKGGIHVGKLLNFAVPVISVLLAFVLGCIIMVVLGKNPFQAIQYLLVGAFGDLNKLGQTLNKATPLIFTGLCACFAYRCGVFNLGGEGQFLMGSIVCCVIATKVPFTGLPAILLCLVAGAVAGGLWALIPGLLKIFRGQNEMIISIMLNYVATLFMGVIYTAWMRDGSVPQTEAVPKETQLTRLFGLRFTAAFVIAVVVGLLIYYFLFYTSKGFQLRAVGLNMTASQFNGFAVKRYILMSFVISGVIAGLGGSAELLGTQYRLINNFGNGYGFDGVSMALIGQLHPIATVVVAIFFAALRVGSTTMQAATGVPTSVSDIIQALVIVFAVAGLAMVKLPGFQAAIQKRTVKKEV</sequence>
<keyword evidence="5 6" id="KW-0472">Membrane</keyword>
<comment type="subcellular location">
    <subcellularLocation>
        <location evidence="1">Cell membrane</location>
        <topology evidence="1">Multi-pass membrane protein</topology>
    </subcellularLocation>
</comment>
<evidence type="ECO:0000313" key="8">
    <source>
        <dbReference type="Proteomes" id="UP000824258"/>
    </source>
</evidence>
<dbReference type="PROSITE" id="PS51257">
    <property type="entry name" value="PROKAR_LIPOPROTEIN"/>
    <property type="match status" value="1"/>
</dbReference>
<evidence type="ECO:0000313" key="7">
    <source>
        <dbReference type="EMBL" id="HIR09733.1"/>
    </source>
</evidence>
<feature type="transmembrane region" description="Helical" evidence="6">
    <location>
        <begin position="116"/>
        <end position="141"/>
    </location>
</feature>
<comment type="caution">
    <text evidence="7">The sequence shown here is derived from an EMBL/GenBank/DDBJ whole genome shotgun (WGS) entry which is preliminary data.</text>
</comment>
<feature type="transmembrane region" description="Helical" evidence="6">
    <location>
        <begin position="15"/>
        <end position="39"/>
    </location>
</feature>
<reference evidence="7" key="1">
    <citation type="submission" date="2020-10" db="EMBL/GenBank/DDBJ databases">
        <authorList>
            <person name="Gilroy R."/>
        </authorList>
    </citation>
    <scope>NUCLEOTIDE SEQUENCE</scope>
    <source>
        <strain evidence="7">ChiHjej9B8-7071</strain>
    </source>
</reference>
<feature type="transmembrane region" description="Helical" evidence="6">
    <location>
        <begin position="241"/>
        <end position="262"/>
    </location>
</feature>
<dbReference type="GO" id="GO:0005886">
    <property type="term" value="C:plasma membrane"/>
    <property type="evidence" value="ECO:0007669"/>
    <property type="project" value="UniProtKB-SubCell"/>
</dbReference>
<gene>
    <name evidence="7" type="ORF">IAA70_04950</name>
</gene>
<keyword evidence="2" id="KW-1003">Cell membrane</keyword>